<dbReference type="EMBL" id="JAUEPS010000013">
    <property type="protein sequence ID" value="KAK0460132.1"/>
    <property type="molecule type" value="Genomic_DNA"/>
</dbReference>
<name>A0AA39KFB8_ARMTA</name>
<gene>
    <name evidence="1" type="ORF">EV420DRAFT_1673169</name>
</gene>
<dbReference type="Proteomes" id="UP001175211">
    <property type="component" value="Unassembled WGS sequence"/>
</dbReference>
<organism evidence="1 2">
    <name type="scientific">Armillaria tabescens</name>
    <name type="common">Ringless honey mushroom</name>
    <name type="synonym">Agaricus tabescens</name>
    <dbReference type="NCBI Taxonomy" id="1929756"/>
    <lineage>
        <taxon>Eukaryota</taxon>
        <taxon>Fungi</taxon>
        <taxon>Dikarya</taxon>
        <taxon>Basidiomycota</taxon>
        <taxon>Agaricomycotina</taxon>
        <taxon>Agaricomycetes</taxon>
        <taxon>Agaricomycetidae</taxon>
        <taxon>Agaricales</taxon>
        <taxon>Marasmiineae</taxon>
        <taxon>Physalacriaceae</taxon>
        <taxon>Desarmillaria</taxon>
    </lineage>
</organism>
<proteinExistence type="predicted"/>
<evidence type="ECO:0000313" key="2">
    <source>
        <dbReference type="Proteomes" id="UP001175211"/>
    </source>
</evidence>
<sequence length="291" mass="32727">MAWTYRWCRPETTLGGTTVAQSLGPMSMLSDAFTFWASMLKTKTPTLSFIINPLPTPSDAKTNANGRRHHLGARWESRNDGMGHRSYAERGSTSSYAVVARIPGGLVLLAAENISTYTRLSITGSGDAKERVRLPPLSRLYPHRAIERAPSVLLRALYITSSTNSIPFHTRPNSKRLTTSHNVYVRFDVYCDTGLMNPKTACQQNWKSPPKARYELLWMTSVTKAKGVLYRGVCLLARTSICHIETKRNWRREIELQGLGAANSRYRAMGWEGRVECMPSRHFGDVDEGWS</sequence>
<dbReference type="GeneID" id="85362650"/>
<accession>A0AA39KFB8</accession>
<protein>
    <submittedName>
        <fullName evidence="1">Uncharacterized protein</fullName>
    </submittedName>
</protein>
<keyword evidence="2" id="KW-1185">Reference proteome</keyword>
<reference evidence="1" key="1">
    <citation type="submission" date="2023-06" db="EMBL/GenBank/DDBJ databases">
        <authorList>
            <consortium name="Lawrence Berkeley National Laboratory"/>
            <person name="Ahrendt S."/>
            <person name="Sahu N."/>
            <person name="Indic B."/>
            <person name="Wong-Bajracharya J."/>
            <person name="Merenyi Z."/>
            <person name="Ke H.-M."/>
            <person name="Monk M."/>
            <person name="Kocsube S."/>
            <person name="Drula E."/>
            <person name="Lipzen A."/>
            <person name="Balint B."/>
            <person name="Henrissat B."/>
            <person name="Andreopoulos B."/>
            <person name="Martin F.M."/>
            <person name="Harder C.B."/>
            <person name="Rigling D."/>
            <person name="Ford K.L."/>
            <person name="Foster G.D."/>
            <person name="Pangilinan J."/>
            <person name="Papanicolaou A."/>
            <person name="Barry K."/>
            <person name="LaButti K."/>
            <person name="Viragh M."/>
            <person name="Koriabine M."/>
            <person name="Yan M."/>
            <person name="Riley R."/>
            <person name="Champramary S."/>
            <person name="Plett K.L."/>
            <person name="Tsai I.J."/>
            <person name="Slot J."/>
            <person name="Sipos G."/>
            <person name="Plett J."/>
            <person name="Nagy L.G."/>
            <person name="Grigoriev I.V."/>
        </authorList>
    </citation>
    <scope>NUCLEOTIDE SEQUENCE</scope>
    <source>
        <strain evidence="1">CCBAS 213</strain>
    </source>
</reference>
<comment type="caution">
    <text evidence="1">The sequence shown here is derived from an EMBL/GenBank/DDBJ whole genome shotgun (WGS) entry which is preliminary data.</text>
</comment>
<evidence type="ECO:0000313" key="1">
    <source>
        <dbReference type="EMBL" id="KAK0460132.1"/>
    </source>
</evidence>
<dbReference type="AlphaFoldDB" id="A0AA39KFB8"/>
<dbReference type="RefSeq" id="XP_060332258.1">
    <property type="nucleotide sequence ID" value="XM_060479102.1"/>
</dbReference>